<dbReference type="AlphaFoldDB" id="A0A9Q4Q111"/>
<name>A0A9Q4Q111_9EURY</name>
<accession>A0A9Q4Q111</accession>
<dbReference type="PROSITE" id="PS51318">
    <property type="entry name" value="TAT"/>
    <property type="match status" value="1"/>
</dbReference>
<reference evidence="1" key="1">
    <citation type="submission" date="2022-06" db="EMBL/GenBank/DDBJ databases">
        <title>Natrinema sp. a new haloarchaeum isolate from saline soil.</title>
        <authorList>
            <person name="Strakova D."/>
            <person name="Galisteo C."/>
            <person name="Sanchez-Porro C."/>
            <person name="Ventosa A."/>
        </authorList>
    </citation>
    <scope>NUCLEOTIDE SEQUENCE</scope>
    <source>
        <strain evidence="1">S1CR25-10</strain>
    </source>
</reference>
<sequence>MTASKRGSTGRRRFLAGLAAVSGIAVAGCSSPPWTDDETGGSFPVSEVASVLSPSAPRIDGPVPVRPEASAIESALERVDELVAPIPDPLTAEAVPNGVVRTSITDARDEAGEIRTEAADATGPGLYHAFRDLRGARSHARRAIATWSAIDDETLAGDLEDEHGELRPRIRDQRASLAYRGTDTDDELLRSALYYSQIESALDRAVESLGSWEIDEGATVVDVGEAAADLESAAATANGWEHFADRYEATLDEPIDLEPILRGGLERCVDRADAVAFPAQDDDWFDEIDVGDIDETYLEHILWRTGDAVTDERERLRDAETSGDLGTGLYHAVRFEQAFRAFELVRDRIADGSVALPETLADVRREREAAIGAAETARDDVTGPSPGALALSETVQRLEWADQSVQRLADADSDAVTSLTSEYGDYVRVRASLEALPEAVDAFRSRVLE</sequence>
<organism evidence="1 2">
    <name type="scientific">Natrinema salsiterrestre</name>
    <dbReference type="NCBI Taxonomy" id="2950540"/>
    <lineage>
        <taxon>Archaea</taxon>
        <taxon>Methanobacteriati</taxon>
        <taxon>Methanobacteriota</taxon>
        <taxon>Stenosarchaea group</taxon>
        <taxon>Halobacteria</taxon>
        <taxon>Halobacteriales</taxon>
        <taxon>Natrialbaceae</taxon>
        <taxon>Natrinema</taxon>
    </lineage>
</organism>
<dbReference type="InterPro" id="IPR006311">
    <property type="entry name" value="TAT_signal"/>
</dbReference>
<gene>
    <name evidence="1" type="ORF">NDI89_13850</name>
</gene>
<dbReference type="RefSeq" id="WP_277522207.1">
    <property type="nucleotide sequence ID" value="NZ_JAMQOT010000004.1"/>
</dbReference>
<protein>
    <submittedName>
        <fullName evidence="1">Uncharacterized protein</fullName>
    </submittedName>
</protein>
<evidence type="ECO:0000313" key="2">
    <source>
        <dbReference type="Proteomes" id="UP001154061"/>
    </source>
</evidence>
<comment type="caution">
    <text evidence="1">The sequence shown here is derived from an EMBL/GenBank/DDBJ whole genome shotgun (WGS) entry which is preliminary data.</text>
</comment>
<dbReference type="EMBL" id="JAMQOT010000004">
    <property type="protein sequence ID" value="MDF9746669.1"/>
    <property type="molecule type" value="Genomic_DNA"/>
</dbReference>
<evidence type="ECO:0000313" key="1">
    <source>
        <dbReference type="EMBL" id="MDF9746669.1"/>
    </source>
</evidence>
<proteinExistence type="predicted"/>
<dbReference type="Proteomes" id="UP001154061">
    <property type="component" value="Unassembled WGS sequence"/>
</dbReference>
<keyword evidence="2" id="KW-1185">Reference proteome</keyword>
<dbReference type="PROSITE" id="PS51257">
    <property type="entry name" value="PROKAR_LIPOPROTEIN"/>
    <property type="match status" value="1"/>
</dbReference>